<protein>
    <submittedName>
        <fullName evidence="9">MFS transporter</fullName>
    </submittedName>
</protein>
<evidence type="ECO:0000256" key="4">
    <source>
        <dbReference type="ARBA" id="ARBA00022692"/>
    </source>
</evidence>
<feature type="transmembrane region" description="Helical" evidence="7">
    <location>
        <begin position="300"/>
        <end position="319"/>
    </location>
</feature>
<feature type="transmembrane region" description="Helical" evidence="7">
    <location>
        <begin position="57"/>
        <end position="81"/>
    </location>
</feature>
<evidence type="ECO:0000256" key="1">
    <source>
        <dbReference type="ARBA" id="ARBA00004651"/>
    </source>
</evidence>
<evidence type="ECO:0000256" key="2">
    <source>
        <dbReference type="ARBA" id="ARBA00022448"/>
    </source>
</evidence>
<feature type="transmembrane region" description="Helical" evidence="7">
    <location>
        <begin position="325"/>
        <end position="345"/>
    </location>
</feature>
<keyword evidence="4 7" id="KW-0812">Transmembrane</keyword>
<organism evidence="9 10">
    <name type="scientific">Streptomyces noboritoensis</name>
    <dbReference type="NCBI Taxonomy" id="67337"/>
    <lineage>
        <taxon>Bacteria</taxon>
        <taxon>Bacillati</taxon>
        <taxon>Actinomycetota</taxon>
        <taxon>Actinomycetes</taxon>
        <taxon>Kitasatosporales</taxon>
        <taxon>Streptomycetaceae</taxon>
        <taxon>Streptomyces</taxon>
    </lineage>
</organism>
<evidence type="ECO:0000256" key="3">
    <source>
        <dbReference type="ARBA" id="ARBA00022475"/>
    </source>
</evidence>
<dbReference type="Gene3D" id="1.20.1250.20">
    <property type="entry name" value="MFS general substrate transporter like domains"/>
    <property type="match status" value="1"/>
</dbReference>
<feature type="transmembrane region" description="Helical" evidence="7">
    <location>
        <begin position="27"/>
        <end position="51"/>
    </location>
</feature>
<reference evidence="9 10" key="1">
    <citation type="submission" date="2024-09" db="EMBL/GenBank/DDBJ databases">
        <authorList>
            <person name="Sun Q."/>
            <person name="Mori K."/>
        </authorList>
    </citation>
    <scope>NUCLEOTIDE SEQUENCE [LARGE SCALE GENOMIC DNA]</scope>
    <source>
        <strain evidence="9 10">JCM 4557</strain>
    </source>
</reference>
<dbReference type="Pfam" id="PF05977">
    <property type="entry name" value="MFS_3"/>
    <property type="match status" value="1"/>
</dbReference>
<evidence type="ECO:0000313" key="9">
    <source>
        <dbReference type="EMBL" id="MFC0843150.1"/>
    </source>
</evidence>
<comment type="caution">
    <text evidence="9">The sequence shown here is derived from an EMBL/GenBank/DDBJ whole genome shotgun (WGS) entry which is preliminary data.</text>
</comment>
<dbReference type="PANTHER" id="PTHR23513">
    <property type="entry name" value="INTEGRAL MEMBRANE EFFLUX PROTEIN-RELATED"/>
    <property type="match status" value="1"/>
</dbReference>
<keyword evidence="5 7" id="KW-1133">Transmembrane helix</keyword>
<dbReference type="EMBL" id="JBHMQV010000001">
    <property type="protein sequence ID" value="MFC0843150.1"/>
    <property type="molecule type" value="Genomic_DNA"/>
</dbReference>
<feature type="transmembrane region" description="Helical" evidence="7">
    <location>
        <begin position="366"/>
        <end position="388"/>
    </location>
</feature>
<dbReference type="Proteomes" id="UP001589887">
    <property type="component" value="Unassembled WGS sequence"/>
</dbReference>
<evidence type="ECO:0000256" key="5">
    <source>
        <dbReference type="ARBA" id="ARBA00022989"/>
    </source>
</evidence>
<evidence type="ECO:0000256" key="6">
    <source>
        <dbReference type="ARBA" id="ARBA00023136"/>
    </source>
</evidence>
<feature type="transmembrane region" description="Helical" evidence="7">
    <location>
        <begin position="236"/>
        <end position="259"/>
    </location>
</feature>
<proteinExistence type="predicted"/>
<comment type="subcellular location">
    <subcellularLocation>
        <location evidence="1">Cell membrane</location>
        <topology evidence="1">Multi-pass membrane protein</topology>
    </subcellularLocation>
</comment>
<gene>
    <name evidence="9" type="ORF">ACFH04_05235</name>
</gene>
<dbReference type="SUPFAM" id="SSF103473">
    <property type="entry name" value="MFS general substrate transporter"/>
    <property type="match status" value="1"/>
</dbReference>
<dbReference type="PANTHER" id="PTHR23513:SF6">
    <property type="entry name" value="MAJOR FACILITATOR SUPERFAMILY ASSOCIATED DOMAIN-CONTAINING PROTEIN"/>
    <property type="match status" value="1"/>
</dbReference>
<evidence type="ECO:0000256" key="7">
    <source>
        <dbReference type="SAM" id="Phobius"/>
    </source>
</evidence>
<keyword evidence="3" id="KW-1003">Cell membrane</keyword>
<keyword evidence="10" id="KW-1185">Reference proteome</keyword>
<dbReference type="InterPro" id="IPR036259">
    <property type="entry name" value="MFS_trans_sf"/>
</dbReference>
<dbReference type="PROSITE" id="PS50850">
    <property type="entry name" value="MFS"/>
    <property type="match status" value="1"/>
</dbReference>
<keyword evidence="6 7" id="KW-0472">Membrane</keyword>
<dbReference type="CDD" id="cd06173">
    <property type="entry name" value="MFS_MefA_like"/>
    <property type="match status" value="1"/>
</dbReference>
<dbReference type="InterPro" id="IPR020846">
    <property type="entry name" value="MFS_dom"/>
</dbReference>
<accession>A0ABV6TF96</accession>
<sequence>MTLSSSTDTNSARPGALLRDRDFRRLWAADTVSQAGTAVTVLALPLIAIGALDATPFQAGLLMTFEYLGFLLLGLPAGAWVDRARRRRVMVAGDLGRAALLASVPVASALDVLSLPQLYAVAFGMSVCTVFFDVAAQSHLPQLVDGPRLMEANVKLEAGRTLTQAAGPGAGGALVGVLTAPLAVAVDAISYLASALLLTRVRRPDTAPPASTTKPGLRGEITEGLRFLFAHRTLRALTLTSAISNLCGTIGASMLLVLLAGDLGLSPFLCGLVFTAEAIGGFLGSLLTTRIAARLGQGPAMCLSVLTSGVLWLLALPFYRSDWRFALAVALQGLGWTAFMTFKITSVALRQQLCPPPLLGRMTATFRFVVWGSMPIGALLGGTLAQHFGARTALWVGALGELLAVVPVFLATVRNVRMSVSDQGHGARRTGAVRRTPCG</sequence>
<feature type="transmembrane region" description="Helical" evidence="7">
    <location>
        <begin position="118"/>
        <end position="140"/>
    </location>
</feature>
<feature type="transmembrane region" description="Helical" evidence="7">
    <location>
        <begin position="170"/>
        <end position="193"/>
    </location>
</feature>
<feature type="transmembrane region" description="Helical" evidence="7">
    <location>
        <begin position="265"/>
        <end position="288"/>
    </location>
</feature>
<keyword evidence="2" id="KW-0813">Transport</keyword>
<feature type="transmembrane region" description="Helical" evidence="7">
    <location>
        <begin position="394"/>
        <end position="413"/>
    </location>
</feature>
<dbReference type="InterPro" id="IPR010290">
    <property type="entry name" value="TM_effector"/>
</dbReference>
<feature type="domain" description="Major facilitator superfamily (MFS) profile" evidence="8">
    <location>
        <begin position="233"/>
        <end position="439"/>
    </location>
</feature>
<name>A0ABV6TF96_9ACTN</name>
<evidence type="ECO:0000259" key="8">
    <source>
        <dbReference type="PROSITE" id="PS50850"/>
    </source>
</evidence>
<evidence type="ECO:0000313" key="10">
    <source>
        <dbReference type="Proteomes" id="UP001589887"/>
    </source>
</evidence>
<dbReference type="RefSeq" id="WP_394316923.1">
    <property type="nucleotide sequence ID" value="NZ_JBHMQV010000001.1"/>
</dbReference>